<evidence type="ECO:0008006" key="3">
    <source>
        <dbReference type="Google" id="ProtNLM"/>
    </source>
</evidence>
<gene>
    <name evidence="1" type="ORF">AMD00_06170</name>
</gene>
<dbReference type="InterPro" id="IPR036491">
    <property type="entry name" value="YugN-like_sf"/>
</dbReference>
<evidence type="ECO:0000313" key="2">
    <source>
        <dbReference type="Proteomes" id="UP000036867"/>
    </source>
</evidence>
<dbReference type="InterPro" id="IPR014967">
    <property type="entry name" value="Uncharacterised_YugN-like"/>
</dbReference>
<dbReference type="AlphaFoldDB" id="A0A0M0LMT9"/>
<dbReference type="SUPFAM" id="SSF160755">
    <property type="entry name" value="YugN-like"/>
    <property type="match status" value="1"/>
</dbReference>
<proteinExistence type="predicted"/>
<protein>
    <recommendedName>
        <fullName evidence="3">YugN-like family protein</fullName>
    </recommendedName>
</protein>
<dbReference type="OrthoDB" id="2988890at2"/>
<name>A0A0M0LMT9_9BACL</name>
<comment type="caution">
    <text evidence="1">The sequence shown here is derived from an EMBL/GenBank/DDBJ whole genome shotgun (WGS) entry which is preliminary data.</text>
</comment>
<dbReference type="STRING" id="263475.AMD00_06170"/>
<dbReference type="Pfam" id="PF08868">
    <property type="entry name" value="YugN"/>
    <property type="match status" value="1"/>
</dbReference>
<reference evidence="2" key="1">
    <citation type="submission" date="2015-08" db="EMBL/GenBank/DDBJ databases">
        <title>Fjat-10028 dsm 16317.</title>
        <authorList>
            <person name="Liu B."/>
            <person name="Wang J."/>
            <person name="Zhu Y."/>
            <person name="Liu G."/>
            <person name="Chen Q."/>
            <person name="Chen Z."/>
            <person name="Lan J."/>
            <person name="Che J."/>
            <person name="Ge C."/>
            <person name="Shi H."/>
            <person name="Pan Z."/>
            <person name="Liu X."/>
        </authorList>
    </citation>
    <scope>NUCLEOTIDE SEQUENCE [LARGE SCALE GENOMIC DNA]</scope>
    <source>
        <strain evidence="2">DSM 16317</strain>
    </source>
</reference>
<keyword evidence="2" id="KW-1185">Reference proteome</keyword>
<evidence type="ECO:0000313" key="1">
    <source>
        <dbReference type="EMBL" id="KOO52003.1"/>
    </source>
</evidence>
<accession>A0A0M0LMT9</accession>
<dbReference type="Gene3D" id="3.30.310.100">
    <property type="entry name" value="YugN-like"/>
    <property type="match status" value="1"/>
</dbReference>
<dbReference type="RefSeq" id="WP_053416175.1">
    <property type="nucleotide sequence ID" value="NZ_CP063302.1"/>
</dbReference>
<dbReference type="EMBL" id="LILB01000001">
    <property type="protein sequence ID" value="KOO52003.1"/>
    <property type="molecule type" value="Genomic_DNA"/>
</dbReference>
<dbReference type="GeneID" id="301135688"/>
<sequence length="141" mass="16247">MIRLQSPIEGRKTHFGYIRDIFEEYGCDFSSNFEYDQGQFDSILWRDAGETIYLRLPFIVLEGELDHYEALIAFGSPYVIKHVVNIGLDRDENALATVAGISQFQKPLDKDGHIEDKSRWVQASENKIEKLLYSLEEPLSS</sequence>
<organism evidence="1 2">
    <name type="scientific">Viridibacillus arvi</name>
    <dbReference type="NCBI Taxonomy" id="263475"/>
    <lineage>
        <taxon>Bacteria</taxon>
        <taxon>Bacillati</taxon>
        <taxon>Bacillota</taxon>
        <taxon>Bacilli</taxon>
        <taxon>Bacillales</taxon>
        <taxon>Caryophanaceae</taxon>
        <taxon>Viridibacillus</taxon>
    </lineage>
</organism>
<dbReference type="Proteomes" id="UP000036867">
    <property type="component" value="Unassembled WGS sequence"/>
</dbReference>